<name>A0A2Z5IQI4_9BACT</name>
<reference evidence="2" key="1">
    <citation type="journal article" date="2018" name="Microbiol. Resour. Announc.">
        <title>Complete Sequence and Annotation of the Mycoplasma phocidae Strain 105T Genome.</title>
        <authorList>
            <person name="Frasca S. Jr."/>
            <person name="Kutish G.F."/>
            <person name="Michaels D.L."/>
            <person name="Brown D.R."/>
        </authorList>
    </citation>
    <scope>NUCLEOTIDE SEQUENCE [LARGE SCALE GENOMIC DNA]</scope>
    <source>
        <strain evidence="2">105</strain>
    </source>
</reference>
<dbReference type="KEGG" id="mpho:DA803_02810"/>
<dbReference type="AlphaFoldDB" id="A0A2Z5IQI4"/>
<evidence type="ECO:0008006" key="3">
    <source>
        <dbReference type="Google" id="ProtNLM"/>
    </source>
</evidence>
<dbReference type="OrthoDB" id="396666at2"/>
<dbReference type="PROSITE" id="PS51257">
    <property type="entry name" value="PROKAR_LIPOPROTEIN"/>
    <property type="match status" value="1"/>
</dbReference>
<evidence type="ECO:0000313" key="1">
    <source>
        <dbReference type="EMBL" id="AXE60999.1"/>
    </source>
</evidence>
<proteinExistence type="predicted"/>
<accession>A0A2Z5IQI4</accession>
<dbReference type="RefSeq" id="WP_114191095.1">
    <property type="nucleotide sequence ID" value="NZ_CP029295.1"/>
</dbReference>
<evidence type="ECO:0000313" key="2">
    <source>
        <dbReference type="Proteomes" id="UP000252477"/>
    </source>
</evidence>
<dbReference type="Proteomes" id="UP000252477">
    <property type="component" value="Chromosome"/>
</dbReference>
<gene>
    <name evidence="1" type="ORF">DA803_02810</name>
</gene>
<keyword evidence="2" id="KW-1185">Reference proteome</keyword>
<organism evidence="1 2">
    <name type="scientific">[Mycoplasma] phocae</name>
    <dbReference type="NCBI Taxonomy" id="142651"/>
    <lineage>
        <taxon>Bacteria</taxon>
        <taxon>Bacillati</taxon>
        <taxon>Mycoplasmatota</taxon>
        <taxon>Mycoplasmoidales</taxon>
        <taxon>Metamycoplasmataceae</taxon>
        <taxon>Metamycoplasma</taxon>
    </lineage>
</organism>
<dbReference type="EMBL" id="CP029295">
    <property type="protein sequence ID" value="AXE60999.1"/>
    <property type="molecule type" value="Genomic_DNA"/>
</dbReference>
<protein>
    <recommendedName>
        <fullName evidence="3">Lipoprotein</fullName>
    </recommendedName>
</protein>
<sequence>MNKKQKNRKFKLGIALTPAFISIPLILASCEVGRPAIKLNQESLDLFEKQGYHVKGSASSFNSFNYRTSNPIHKDDKFYQLRKFKYDNDGKPIYRYEPGKKRNDDKPQLYEIELDSKSEPIREVDGSFIYKLSNKGLPIPTEDEKLGKPIHDFDVNNSFEEGHKYKLKDNFNFLELDNLSTRYDYRIFSFTWAEFEHFFPYASSYRSYSKHSNNPKALFLVLYWILKTNEAAPNARKEITDPSTLGLIRQSNGRGYPSNYPPEEAPLPYFPGIISGRSNYFWKDATDPIVVIFEDS</sequence>